<dbReference type="HOGENOM" id="CLU_2917573_0_0_11"/>
<comment type="caution">
    <text evidence="1">The sequence shown here is derived from an EMBL/GenBank/DDBJ whole genome shotgun (WGS) entry which is preliminary data.</text>
</comment>
<name>E0QN45_9ACTO</name>
<evidence type="ECO:0000313" key="2">
    <source>
        <dbReference type="Proteomes" id="UP000003045"/>
    </source>
</evidence>
<reference evidence="1" key="1">
    <citation type="submission" date="2010-08" db="EMBL/GenBank/DDBJ databases">
        <authorList>
            <person name="Muzny D."/>
            <person name="Qin X."/>
            <person name="Deng J."/>
            <person name="Jiang H."/>
            <person name="Liu Y."/>
            <person name="Qu J."/>
            <person name="Song X.-Z."/>
            <person name="Zhang L."/>
            <person name="Thornton R."/>
            <person name="Coyle M."/>
            <person name="Francisco L."/>
            <person name="Jackson L."/>
            <person name="Javaid M."/>
            <person name="Korchina V."/>
            <person name="Kovar C."/>
            <person name="Mata R."/>
            <person name="Mathew T."/>
            <person name="Ngo R."/>
            <person name="Nguyen L."/>
            <person name="Nguyen N."/>
            <person name="Okwuonu G."/>
            <person name="Ongeri F."/>
            <person name="Pham C."/>
            <person name="Simmons D."/>
            <person name="Wilczek-Boney K."/>
            <person name="Hale W."/>
            <person name="Jakkamsetti A."/>
            <person name="Pham P."/>
            <person name="Ruth R."/>
            <person name="San Lucas F."/>
            <person name="Warren J."/>
            <person name="Zhang J."/>
            <person name="Zhao Z."/>
            <person name="Zhou C."/>
            <person name="Zhu D."/>
            <person name="Lee S."/>
            <person name="Bess C."/>
            <person name="Blankenburg K."/>
            <person name="Forbes L."/>
            <person name="Fu Q."/>
            <person name="Gubbala S."/>
            <person name="Hirani K."/>
            <person name="Jayaseelan J.C."/>
            <person name="Lara F."/>
            <person name="Munidasa M."/>
            <person name="Palculict T."/>
            <person name="Patil S."/>
            <person name="Pu L.-L."/>
            <person name="Saada N."/>
            <person name="Tang L."/>
            <person name="Weissenberger G."/>
            <person name="Zhu Y."/>
            <person name="Hemphill L."/>
            <person name="Shang Y."/>
            <person name="Youmans B."/>
            <person name="Ayvaz T."/>
            <person name="Ross M."/>
            <person name="Santibanez J."/>
            <person name="Aqrawi P."/>
            <person name="Gross S."/>
            <person name="Joshi V."/>
            <person name="Fowler G."/>
            <person name="Nazareth L."/>
            <person name="Reid J."/>
            <person name="Worley K."/>
            <person name="Petrosino J."/>
            <person name="Highlander S."/>
            <person name="Gibbs R."/>
        </authorList>
    </citation>
    <scope>NUCLEOTIDE SEQUENCE [LARGE SCALE GENOMIC DNA]</scope>
    <source>
        <strain evidence="1">ATCC 35239</strain>
    </source>
</reference>
<dbReference type="Proteomes" id="UP000003045">
    <property type="component" value="Unassembled WGS sequence"/>
</dbReference>
<sequence length="61" mass="6727">MFHVKRFRGGDAQARMGWWCGILYVSRETFGVLSSEALVRGGYYGFAVCGVSAATANRCCR</sequence>
<protein>
    <submittedName>
        <fullName evidence="1">Uncharacterized protein</fullName>
    </submittedName>
</protein>
<proteinExistence type="predicted"/>
<dbReference type="EMBL" id="AEET01000011">
    <property type="protein sequence ID" value="EFM46997.1"/>
    <property type="molecule type" value="Genomic_DNA"/>
</dbReference>
<organism evidence="1 2">
    <name type="scientific">Mobiluncus mulieris ATCC 35239</name>
    <dbReference type="NCBI Taxonomy" id="871571"/>
    <lineage>
        <taxon>Bacteria</taxon>
        <taxon>Bacillati</taxon>
        <taxon>Actinomycetota</taxon>
        <taxon>Actinomycetes</taxon>
        <taxon>Actinomycetales</taxon>
        <taxon>Actinomycetaceae</taxon>
        <taxon>Mobiluncus</taxon>
    </lineage>
</organism>
<accession>E0QN45</accession>
<evidence type="ECO:0000313" key="1">
    <source>
        <dbReference type="EMBL" id="EFM46997.1"/>
    </source>
</evidence>
<gene>
    <name evidence="1" type="ORF">HMPREF0580_0309</name>
</gene>
<keyword evidence="2" id="KW-1185">Reference proteome</keyword>
<dbReference type="AlphaFoldDB" id="E0QN45"/>